<evidence type="ECO:0000259" key="3">
    <source>
        <dbReference type="PROSITE" id="PS50930"/>
    </source>
</evidence>
<dbReference type="SMART" id="SM00850">
    <property type="entry name" value="LytTR"/>
    <property type="match status" value="1"/>
</dbReference>
<feature type="domain" description="HTH LytTR-type" evidence="3">
    <location>
        <begin position="143"/>
        <end position="247"/>
    </location>
</feature>
<dbReference type="RefSeq" id="WP_117323322.1">
    <property type="nucleotide sequence ID" value="NZ_QVTD01000010.1"/>
</dbReference>
<evidence type="ECO:0000259" key="2">
    <source>
        <dbReference type="PROSITE" id="PS50110"/>
    </source>
</evidence>
<dbReference type="EMBL" id="QVTD01000010">
    <property type="protein sequence ID" value="RFU62426.1"/>
    <property type="molecule type" value="Genomic_DNA"/>
</dbReference>
<dbReference type="InterPro" id="IPR046947">
    <property type="entry name" value="LytR-like"/>
</dbReference>
<name>A0A372LAK7_9BACI</name>
<dbReference type="Gene3D" id="2.20.25.10">
    <property type="match status" value="1"/>
</dbReference>
<evidence type="ECO:0000313" key="4">
    <source>
        <dbReference type="EMBL" id="RFU62426.1"/>
    </source>
</evidence>
<sequence length="247" mass="27516">MLQAFLVDDEPLARDELKYLLLRTKEVEVIGEASSMDEAMAQIPSLGPDLVFLDIKLAEDSGLQLAEQLRKLDPAPAVIFATAYDEYALEAFELHAVDYILKPFDETRLQNTLDKIAALRAIGGRETFPAPETKAAKEHTGKLPVMAEERIILVDISSIVFIGSTEGKTLIKTTGEEYKISDPLVTLEKKLPPGSFARVHRGFLVNIHAIAEIEPWFNSTYNLLMRDGSKVPVSRTYVKDLKQLLGF</sequence>
<dbReference type="Pfam" id="PF04397">
    <property type="entry name" value="LytTR"/>
    <property type="match status" value="1"/>
</dbReference>
<dbReference type="GO" id="GO:0000156">
    <property type="term" value="F:phosphorelay response regulator activity"/>
    <property type="evidence" value="ECO:0007669"/>
    <property type="project" value="InterPro"/>
</dbReference>
<dbReference type="OrthoDB" id="9809318at2"/>
<dbReference type="SUPFAM" id="SSF52172">
    <property type="entry name" value="CheY-like"/>
    <property type="match status" value="1"/>
</dbReference>
<dbReference type="PANTHER" id="PTHR37299">
    <property type="entry name" value="TRANSCRIPTIONAL REGULATOR-RELATED"/>
    <property type="match status" value="1"/>
</dbReference>
<keyword evidence="5" id="KW-1185">Reference proteome</keyword>
<dbReference type="Gene3D" id="2.40.50.40">
    <property type="match status" value="1"/>
</dbReference>
<dbReference type="SMART" id="SM00448">
    <property type="entry name" value="REC"/>
    <property type="match status" value="1"/>
</dbReference>
<dbReference type="Pfam" id="PF00072">
    <property type="entry name" value="Response_reg"/>
    <property type="match status" value="1"/>
</dbReference>
<dbReference type="GO" id="GO:0003677">
    <property type="term" value="F:DNA binding"/>
    <property type="evidence" value="ECO:0007669"/>
    <property type="project" value="InterPro"/>
</dbReference>
<feature type="modified residue" description="4-aspartylphosphate" evidence="1">
    <location>
        <position position="54"/>
    </location>
</feature>
<dbReference type="PANTHER" id="PTHR37299:SF1">
    <property type="entry name" value="STAGE 0 SPORULATION PROTEIN A HOMOLOG"/>
    <property type="match status" value="1"/>
</dbReference>
<dbReference type="InterPro" id="IPR007492">
    <property type="entry name" value="LytTR_DNA-bd_dom"/>
</dbReference>
<accession>A0A372LAK7</accession>
<dbReference type="Proteomes" id="UP000262939">
    <property type="component" value="Unassembled WGS sequence"/>
</dbReference>
<dbReference type="PROSITE" id="PS50110">
    <property type="entry name" value="RESPONSE_REGULATORY"/>
    <property type="match status" value="1"/>
</dbReference>
<dbReference type="PROSITE" id="PS50930">
    <property type="entry name" value="HTH_LYTTR"/>
    <property type="match status" value="1"/>
</dbReference>
<feature type="domain" description="Response regulatory" evidence="2">
    <location>
        <begin position="3"/>
        <end position="117"/>
    </location>
</feature>
<dbReference type="Gene3D" id="3.40.50.2300">
    <property type="match status" value="1"/>
</dbReference>
<dbReference type="InterPro" id="IPR001789">
    <property type="entry name" value="Sig_transdc_resp-reg_receiver"/>
</dbReference>
<protein>
    <submittedName>
        <fullName evidence="4">Response regulator</fullName>
    </submittedName>
</protein>
<reference evidence="4 5" key="1">
    <citation type="submission" date="2018-08" db="EMBL/GenBank/DDBJ databases">
        <title>Bacillus chawlae sp. nov., Bacillus glennii sp. nov., and Bacillus saganii sp. nov. Isolated from the Vehicle Assembly Building at Kennedy Space Center where the Viking Spacecraft were Assembled.</title>
        <authorList>
            <person name="Seuylemezian A."/>
            <person name="Vaishampayan P."/>
        </authorList>
    </citation>
    <scope>NUCLEOTIDE SEQUENCE [LARGE SCALE GENOMIC DNA]</scope>
    <source>
        <strain evidence="4 5">V44-8</strain>
    </source>
</reference>
<dbReference type="InterPro" id="IPR011006">
    <property type="entry name" value="CheY-like_superfamily"/>
</dbReference>
<comment type="caution">
    <text evidence="4">The sequence shown here is derived from an EMBL/GenBank/DDBJ whole genome shotgun (WGS) entry which is preliminary data.</text>
</comment>
<keyword evidence="1" id="KW-0597">Phosphoprotein</keyword>
<proteinExistence type="predicted"/>
<gene>
    <name evidence="4" type="ORF">D0466_14725</name>
</gene>
<evidence type="ECO:0000256" key="1">
    <source>
        <dbReference type="PROSITE-ProRule" id="PRU00169"/>
    </source>
</evidence>
<organism evidence="4 5">
    <name type="scientific">Peribacillus glennii</name>
    <dbReference type="NCBI Taxonomy" id="2303991"/>
    <lineage>
        <taxon>Bacteria</taxon>
        <taxon>Bacillati</taxon>
        <taxon>Bacillota</taxon>
        <taxon>Bacilli</taxon>
        <taxon>Bacillales</taxon>
        <taxon>Bacillaceae</taxon>
        <taxon>Peribacillus</taxon>
    </lineage>
</organism>
<evidence type="ECO:0000313" key="5">
    <source>
        <dbReference type="Proteomes" id="UP000262939"/>
    </source>
</evidence>
<dbReference type="AlphaFoldDB" id="A0A372LAK7"/>